<keyword evidence="2 3" id="KW-0067">ATP-binding</keyword>
<dbReference type="FunFam" id="1.10.510.10:FF:000670">
    <property type="entry name" value="Serine/threonin protein kinase, putative"/>
    <property type="match status" value="1"/>
</dbReference>
<feature type="transmembrane region" description="Helical" evidence="5">
    <location>
        <begin position="325"/>
        <end position="343"/>
    </location>
</feature>
<feature type="compositionally biased region" description="Low complexity" evidence="4">
    <location>
        <begin position="1633"/>
        <end position="1656"/>
    </location>
</feature>
<feature type="region of interest" description="Disordered" evidence="4">
    <location>
        <begin position="1477"/>
        <end position="1498"/>
    </location>
</feature>
<comment type="caution">
    <text evidence="7">The sequence shown here is derived from an EMBL/GenBank/DDBJ whole genome shotgun (WGS) entry which is preliminary data.</text>
</comment>
<dbReference type="Gene3D" id="1.10.510.10">
    <property type="entry name" value="Transferase(Phosphotransferase) domain 1"/>
    <property type="match status" value="1"/>
</dbReference>
<feature type="transmembrane region" description="Helical" evidence="5">
    <location>
        <begin position="395"/>
        <end position="414"/>
    </location>
</feature>
<feature type="compositionally biased region" description="Polar residues" evidence="4">
    <location>
        <begin position="1556"/>
        <end position="1565"/>
    </location>
</feature>
<feature type="domain" description="Protein kinase" evidence="6">
    <location>
        <begin position="887"/>
        <end position="1152"/>
    </location>
</feature>
<dbReference type="SMART" id="SM00220">
    <property type="entry name" value="S_TKc"/>
    <property type="match status" value="1"/>
</dbReference>
<feature type="transmembrane region" description="Helical" evidence="5">
    <location>
        <begin position="508"/>
        <end position="526"/>
    </location>
</feature>
<accession>A0A0A2VR29</accession>
<feature type="region of interest" description="Disordered" evidence="4">
    <location>
        <begin position="691"/>
        <end position="730"/>
    </location>
</feature>
<keyword evidence="5" id="KW-1133">Transmembrane helix</keyword>
<evidence type="ECO:0000256" key="3">
    <source>
        <dbReference type="PROSITE-ProRule" id="PRU10141"/>
    </source>
</evidence>
<keyword evidence="1 3" id="KW-0547">Nucleotide-binding</keyword>
<feature type="transmembrane region" description="Helical" evidence="5">
    <location>
        <begin position="266"/>
        <end position="285"/>
    </location>
</feature>
<feature type="transmembrane region" description="Helical" evidence="5">
    <location>
        <begin position="420"/>
        <end position="437"/>
    </location>
</feature>
<dbReference type="PANTHER" id="PTHR35859">
    <property type="entry name" value="NONSELECTIVE CATION CHANNEL PROTEIN"/>
    <property type="match status" value="1"/>
</dbReference>
<feature type="compositionally biased region" description="Pro residues" evidence="4">
    <location>
        <begin position="1621"/>
        <end position="1632"/>
    </location>
</feature>
<feature type="compositionally biased region" description="Basic residues" evidence="4">
    <location>
        <begin position="1"/>
        <end position="10"/>
    </location>
</feature>
<feature type="compositionally biased region" description="Polar residues" evidence="4">
    <location>
        <begin position="1479"/>
        <end position="1498"/>
    </location>
</feature>
<dbReference type="SUPFAM" id="SSF56112">
    <property type="entry name" value="Protein kinase-like (PK-like)"/>
    <property type="match status" value="1"/>
</dbReference>
<feature type="region of interest" description="Disordered" evidence="4">
    <location>
        <begin position="1287"/>
        <end position="1314"/>
    </location>
</feature>
<keyword evidence="5" id="KW-0812">Transmembrane</keyword>
<organism evidence="7 8">
    <name type="scientific">Beauveria bassiana D1-5</name>
    <dbReference type="NCBI Taxonomy" id="1245745"/>
    <lineage>
        <taxon>Eukaryota</taxon>
        <taxon>Fungi</taxon>
        <taxon>Dikarya</taxon>
        <taxon>Ascomycota</taxon>
        <taxon>Pezizomycotina</taxon>
        <taxon>Sordariomycetes</taxon>
        <taxon>Hypocreomycetidae</taxon>
        <taxon>Hypocreales</taxon>
        <taxon>Cordycipitaceae</taxon>
        <taxon>Beauveria</taxon>
    </lineage>
</organism>
<name>A0A0A2VR29_BEABA</name>
<evidence type="ECO:0000313" key="8">
    <source>
        <dbReference type="Proteomes" id="UP000030106"/>
    </source>
</evidence>
<dbReference type="GO" id="GO:0004672">
    <property type="term" value="F:protein kinase activity"/>
    <property type="evidence" value="ECO:0007669"/>
    <property type="project" value="InterPro"/>
</dbReference>
<dbReference type="InterPro" id="IPR056336">
    <property type="entry name" value="YVC1_C"/>
</dbReference>
<reference evidence="7 8" key="1">
    <citation type="submission" date="2012-10" db="EMBL/GenBank/DDBJ databases">
        <title>Genome sequencing and analysis of entomopathogenic fungi Beauveria bassiana D1-5.</title>
        <authorList>
            <person name="Li Q."/>
            <person name="Wang L."/>
            <person name="Zhang Z."/>
            <person name="Wang Q."/>
            <person name="Ren J."/>
            <person name="Wang M."/>
            <person name="Xu W."/>
            <person name="Wang J."/>
            <person name="Lu Y."/>
            <person name="Du Q."/>
            <person name="Sun Z."/>
        </authorList>
    </citation>
    <scope>NUCLEOTIDE SEQUENCE [LARGE SCALE GENOMIC DNA]</scope>
    <source>
        <strain evidence="7 8">D1-5</strain>
    </source>
</reference>
<proteinExistence type="predicted"/>
<evidence type="ECO:0000256" key="4">
    <source>
        <dbReference type="SAM" id="MobiDB-lite"/>
    </source>
</evidence>
<protein>
    <submittedName>
        <fullName evidence="7">Serine/threonine-protein kinase nak1</fullName>
    </submittedName>
</protein>
<feature type="transmembrane region" description="Helical" evidence="5">
    <location>
        <begin position="297"/>
        <end position="318"/>
    </location>
</feature>
<dbReference type="HOGENOM" id="CLU_240319_0_0_1"/>
<dbReference type="InterPro" id="IPR000719">
    <property type="entry name" value="Prot_kinase_dom"/>
</dbReference>
<feature type="binding site" evidence="3">
    <location>
        <position position="916"/>
    </location>
    <ligand>
        <name>ATP</name>
        <dbReference type="ChEBI" id="CHEBI:30616"/>
    </ligand>
</feature>
<dbReference type="InterPro" id="IPR008271">
    <property type="entry name" value="Ser/Thr_kinase_AS"/>
</dbReference>
<dbReference type="PANTHER" id="PTHR35859:SF1">
    <property type="entry name" value="NONSELECTIVE CATION CHANNEL PROTEIN"/>
    <property type="match status" value="1"/>
</dbReference>
<feature type="compositionally biased region" description="Acidic residues" evidence="4">
    <location>
        <begin position="697"/>
        <end position="730"/>
    </location>
</feature>
<feature type="region of interest" description="Disordered" evidence="4">
    <location>
        <begin position="1543"/>
        <end position="1670"/>
    </location>
</feature>
<dbReference type="Pfam" id="PF00069">
    <property type="entry name" value="Pkinase"/>
    <property type="match status" value="1"/>
</dbReference>
<dbReference type="GO" id="GO:0005524">
    <property type="term" value="F:ATP binding"/>
    <property type="evidence" value="ECO:0007669"/>
    <property type="project" value="UniProtKB-UniRule"/>
</dbReference>
<sequence>MTQRPTRRHVTLPPSPEEEQRRPLLSRMYTDHGDDDGLYSCVTNPHSHLPVYTTIHRIRRDITSVVEDYLSLEQLRDVRINITVVRPLVDKFYELDDLSIVYCLLVNRAQFLDEESYSSNRQNVNWTRATLCEIIATRILRRFGEDHDGSEGLLFLAHVLVAGFDPYQNAPAATRAAAERRIWRGYHRTLPSLEVAILTESKHFLSSTTCQKVVAAIYDGRIIYTPSTQWDIIPDHYKRKPISLYDPRGSPLLNQYRLIVPRTRTILESIQFAILLSLYTALMVMREKDKLTVTECLFAVYAFGWGLDQFATLIAHGWNVYTQNLWSFLDVGFVFIYSVYLILRVHSFRTGLPGPGEQSFDVLALAAPLLVPRLAFTLLSDNLVFLSLRSMMADFFLLTALSAWCFFGFLLSLLWLGEGAHPWLTISKWMIFIWFGLDGTGIQRSAEFHWLLGPSLMVAFAFLGNTLFLTILVSMLSNTFSIISANATAEIQFRRAVLTLEGVKADAIFAYQPPFNILAVFIFLPLKFIVSPRWFHKIHVAAVRLVNLPLLLIIAVAERRVTWDHHDYKYNPGGDETAKGHGKWFWQKWQLSAGRYIRSVFDEPPPDDVRDDITVDDPMTRHLIRRQFTRQNTTGSIEVRKPSRRDSTFPGIRRKLRGSFSAAEQESESLEDRLRAMEKAVSRVETMLARLVPDTQVGDDEAEEGGQEERELELEQEQEQEQGQEQEAEDGALDGHVAQTGAHCHLLSMPFLAASSDIGATPAKPRHWSRSIIPLLVLILYRVLHYYKRQNDCSDFGRSQEAGISIQTSGSNDVSRAHYLYCIFEHRPRHWSQCLPKARPTRTMMASLQVRGPDYSATKQKAFEDAKKMQKAVIESCNKSGKEIPQYQLSELIGKGSFGRVYKAKSLASGRLVAIKIIDIEESDTVNPKLADTYSDLLKEISALQRLSDSGAKNINHVLEALPVGQSMWMVTEYCAGGSVATLMRPTAPGGLQEKWIIPILREVAEAIHWVHSQGIIHRDLKCANVLITEVGDVQLCDFGVAGVIETKFDKRTTFIGTPHWMAPELFDEQASYGVEVDIWAFGSMVYEIASGLPPNVAFGMDFSKLGTHLKQHCPRLEGEYSAGLKDLVAYCLQHDPSKRPTVEQIQRHRYILNTEKEYPTTSLAHLVRAFKLWEAQGGDRRSLFSAGGAQGLADLSPAAMANEDWNFSTTAAFDQQVLNDGDAQDVYDVYGSDVEYAQLEFDTAKPQKPKSRRRPPPQQLAAFKAPLEKIFDPNTLSNYEDNSRAYYGRMFQPPPPQPATGVVGNGSDLPLRDDSVQATDVRESLIDLDASLHGSDLSQFVDMTTMRAGEARPGDSRVSLDYEFIDSHYTPGPLSDPADLGANNRRTQDWKFPTMAAPPASANPEVFRFPFNNVPAAPDSGGSGRPALVHRPTEPVLPSAGFHDMAVGVHGHFDNRASVGSLIDLDMSFADPVMDATRPSTSHSDVGSMSGSEMGGPNNNPFELEKHASLYTMPASSTREPSIYVSDGSEFSFTGGHESITTVDDRFSMHKREASTSSDRPTANGSGGGGSMSTSARPYSLSDFADTEPESTTPPPQTALVRPQQTGGGGGFPSSHFQPAAPPLPQPPPPQQQQQQRQEQRTLSQSSLTDSTSGLPALPDAPAPQVLQGQAHTDAVKYELRRMAMSLGDHLNFANNYLAGLPIRRGSTIRLEPSREAS</sequence>
<keyword evidence="5" id="KW-0472">Membrane</keyword>
<dbReference type="EMBL" id="ANFO01000326">
    <property type="protein sequence ID" value="KGQ10361.1"/>
    <property type="molecule type" value="Genomic_DNA"/>
</dbReference>
<feature type="compositionally biased region" description="Basic and acidic residues" evidence="4">
    <location>
        <begin position="1544"/>
        <end position="1555"/>
    </location>
</feature>
<dbReference type="Proteomes" id="UP000030106">
    <property type="component" value="Unassembled WGS sequence"/>
</dbReference>
<evidence type="ECO:0000256" key="2">
    <source>
        <dbReference type="ARBA" id="ARBA00022840"/>
    </source>
</evidence>
<dbReference type="PROSITE" id="PS00107">
    <property type="entry name" value="PROTEIN_KINASE_ATP"/>
    <property type="match status" value="1"/>
</dbReference>
<feature type="transmembrane region" description="Helical" evidence="5">
    <location>
        <begin position="449"/>
        <end position="476"/>
    </location>
</feature>
<evidence type="ECO:0000259" key="6">
    <source>
        <dbReference type="PROSITE" id="PS50011"/>
    </source>
</evidence>
<dbReference type="InterPro" id="IPR011009">
    <property type="entry name" value="Kinase-like_dom_sf"/>
</dbReference>
<dbReference type="Pfam" id="PF23317">
    <property type="entry name" value="YVC1_C"/>
    <property type="match status" value="1"/>
</dbReference>
<feature type="transmembrane region" description="Helical" evidence="5">
    <location>
        <begin position="538"/>
        <end position="557"/>
    </location>
</feature>
<feature type="transmembrane region" description="Helical" evidence="5">
    <location>
        <begin position="363"/>
        <end position="388"/>
    </location>
</feature>
<dbReference type="InterPro" id="IPR052971">
    <property type="entry name" value="TRP_calcium_channel"/>
</dbReference>
<evidence type="ECO:0000256" key="5">
    <source>
        <dbReference type="SAM" id="Phobius"/>
    </source>
</evidence>
<dbReference type="STRING" id="1245745.A0A0A2VR29"/>
<feature type="compositionally biased region" description="Basic and acidic residues" evidence="4">
    <location>
        <begin position="638"/>
        <end position="647"/>
    </location>
</feature>
<dbReference type="InterPro" id="IPR056337">
    <property type="entry name" value="LHD_YVC1"/>
</dbReference>
<dbReference type="OrthoDB" id="248923at2759"/>
<dbReference type="Pfam" id="PF23190">
    <property type="entry name" value="LHD_TRPY1"/>
    <property type="match status" value="1"/>
</dbReference>
<keyword evidence="7" id="KW-0418">Kinase</keyword>
<dbReference type="PROSITE" id="PS50011">
    <property type="entry name" value="PROTEIN_KINASE_DOM"/>
    <property type="match status" value="1"/>
</dbReference>
<evidence type="ECO:0000313" key="7">
    <source>
        <dbReference type="EMBL" id="KGQ10361.1"/>
    </source>
</evidence>
<feature type="region of interest" description="Disordered" evidence="4">
    <location>
        <begin position="632"/>
        <end position="671"/>
    </location>
</feature>
<dbReference type="InterPro" id="IPR017441">
    <property type="entry name" value="Protein_kinase_ATP_BS"/>
</dbReference>
<keyword evidence="7" id="KW-0808">Transferase</keyword>
<dbReference type="eggNOG" id="KOG0201">
    <property type="taxonomic scope" value="Eukaryota"/>
</dbReference>
<feature type="region of interest" description="Disordered" evidence="4">
    <location>
        <begin position="1"/>
        <end position="21"/>
    </location>
</feature>
<gene>
    <name evidence="7" type="ORF">BBAD15_g4274</name>
</gene>
<dbReference type="PROSITE" id="PS00108">
    <property type="entry name" value="PROTEIN_KINASE_ST"/>
    <property type="match status" value="1"/>
</dbReference>
<evidence type="ECO:0000256" key="1">
    <source>
        <dbReference type="ARBA" id="ARBA00022741"/>
    </source>
</evidence>